<reference evidence="2 3" key="1">
    <citation type="submission" date="2020-05" db="EMBL/GenBank/DDBJ databases">
        <title>Genome sequencing of Spirosoma sp. TS118.</title>
        <authorList>
            <person name="Lee J.-H."/>
            <person name="Jeong S."/>
            <person name="Zhao L."/>
            <person name="Jung J.-H."/>
            <person name="Kim M.-K."/>
            <person name="Lim S."/>
        </authorList>
    </citation>
    <scope>NUCLEOTIDE SEQUENCE [LARGE SCALE GENOMIC DNA]</scope>
    <source>
        <strain evidence="2 3">TS118</strain>
    </source>
</reference>
<evidence type="ECO:0000259" key="1">
    <source>
        <dbReference type="Pfam" id="PF00534"/>
    </source>
</evidence>
<dbReference type="Proteomes" id="UP000502756">
    <property type="component" value="Chromosome"/>
</dbReference>
<dbReference type="Gene3D" id="3.40.50.2000">
    <property type="entry name" value="Glycogen Phosphorylase B"/>
    <property type="match status" value="2"/>
</dbReference>
<protein>
    <submittedName>
        <fullName evidence="2">Glycosyltransferase family 4 protein</fullName>
    </submittedName>
</protein>
<dbReference type="SUPFAM" id="SSF53756">
    <property type="entry name" value="UDP-Glycosyltransferase/glycogen phosphorylase"/>
    <property type="match status" value="1"/>
</dbReference>
<feature type="domain" description="Glycosyl transferase family 1" evidence="1">
    <location>
        <begin position="98"/>
        <end position="259"/>
    </location>
</feature>
<dbReference type="CDD" id="cd03801">
    <property type="entry name" value="GT4_PimA-like"/>
    <property type="match status" value="1"/>
</dbReference>
<organism evidence="2 3">
    <name type="scientific">Spirosoma taeanense</name>
    <dbReference type="NCBI Taxonomy" id="2735870"/>
    <lineage>
        <taxon>Bacteria</taxon>
        <taxon>Pseudomonadati</taxon>
        <taxon>Bacteroidota</taxon>
        <taxon>Cytophagia</taxon>
        <taxon>Cytophagales</taxon>
        <taxon>Cytophagaceae</taxon>
        <taxon>Spirosoma</taxon>
    </lineage>
</organism>
<accession>A0A6M5Y3Q6</accession>
<dbReference type="Pfam" id="PF00534">
    <property type="entry name" value="Glycos_transf_1"/>
    <property type="match status" value="1"/>
</dbReference>
<keyword evidence="3" id="KW-1185">Reference proteome</keyword>
<sequence>MTISTDGGAFYKSAIIWLIASLFIKKRIVMLHEKGIAVTAQKNSFNRFLASQMLSKSSLVVTSAYLLSEFEGYATPKFVVSSGTPGTSFSRPDVTTQQFKPRLLFMSNLLVEKGVLVFINICKALADRHFDFTAVIVGKEADVSIRQLTALIQQYQLQHYVSIVGPKYDEDRDECLRNADLLIFPTFYKRETTPLVIQEAFKFGVIPIASSEGAIADMIDHKVDGFIIDPANIGCYCDKIILLSQNKALLNAFRAAGRKKFDTRFRLALFEENLTNVLDITLNNKPA</sequence>
<proteinExistence type="predicted"/>
<evidence type="ECO:0000313" key="3">
    <source>
        <dbReference type="Proteomes" id="UP000502756"/>
    </source>
</evidence>
<dbReference type="GO" id="GO:0016757">
    <property type="term" value="F:glycosyltransferase activity"/>
    <property type="evidence" value="ECO:0007669"/>
    <property type="project" value="InterPro"/>
</dbReference>
<name>A0A6M5Y3Q6_9BACT</name>
<dbReference type="AlphaFoldDB" id="A0A6M5Y3Q6"/>
<keyword evidence="2" id="KW-0808">Transferase</keyword>
<dbReference type="InterPro" id="IPR001296">
    <property type="entry name" value="Glyco_trans_1"/>
</dbReference>
<dbReference type="RefSeq" id="WP_171737842.1">
    <property type="nucleotide sequence ID" value="NZ_CP053435.1"/>
</dbReference>
<evidence type="ECO:0000313" key="2">
    <source>
        <dbReference type="EMBL" id="QJW88010.1"/>
    </source>
</evidence>
<dbReference type="PANTHER" id="PTHR12526">
    <property type="entry name" value="GLYCOSYLTRANSFERASE"/>
    <property type="match status" value="1"/>
</dbReference>
<dbReference type="KEGG" id="stae:HNV11_00790"/>
<dbReference type="EMBL" id="CP053435">
    <property type="protein sequence ID" value="QJW88010.1"/>
    <property type="molecule type" value="Genomic_DNA"/>
</dbReference>
<gene>
    <name evidence="2" type="ORF">HNV11_00790</name>
</gene>